<dbReference type="Pfam" id="PF18005">
    <property type="entry name" value="eIF3m_C_helix"/>
    <property type="match status" value="1"/>
</dbReference>
<dbReference type="AlphaFoldDB" id="A0A669CN19"/>
<evidence type="ECO:0000259" key="6">
    <source>
        <dbReference type="PROSITE" id="PS50250"/>
    </source>
</evidence>
<dbReference type="InterPro" id="IPR040750">
    <property type="entry name" value="eIF3m_C_helix"/>
</dbReference>
<keyword evidence="2 5" id="KW-0963">Cytoplasm</keyword>
<name>A0A669CN19_ORENI</name>
<dbReference type="InterPro" id="IPR027528">
    <property type="entry name" value="eIF3m"/>
</dbReference>
<keyword evidence="8" id="KW-1185">Reference proteome</keyword>
<dbReference type="InterPro" id="IPR045237">
    <property type="entry name" value="COPS7/eIF3m"/>
</dbReference>
<evidence type="ECO:0000313" key="7">
    <source>
        <dbReference type="Ensembl" id="ENSONIP00000047833.1"/>
    </source>
</evidence>
<dbReference type="SMART" id="SM00088">
    <property type="entry name" value="PINT"/>
    <property type="match status" value="1"/>
</dbReference>
<dbReference type="InterPro" id="IPR016024">
    <property type="entry name" value="ARM-type_fold"/>
</dbReference>
<dbReference type="PANTHER" id="PTHR15350:SF2">
    <property type="entry name" value="EUKARYOTIC TRANSLATION INITIATION FACTOR 3 SUBUNIT M"/>
    <property type="match status" value="1"/>
</dbReference>
<dbReference type="HAMAP" id="MF_03012">
    <property type="entry name" value="eIF3m"/>
    <property type="match status" value="1"/>
</dbReference>
<dbReference type="Ensembl" id="ENSONIT00000075601.1">
    <property type="protein sequence ID" value="ENSONIP00000047833.1"/>
    <property type="gene ID" value="ENSONIG00000005547.2"/>
</dbReference>
<accession>A0A669CN19</accession>
<sequence>MSVPAFIDITEEDQASELRAYIKSKGAEISEENAEGGLHVDLAQIIEACDVCLRDDDKDVESVMNSIVSLLLILETDKQEALIESLCEKLVKFREGERPSLRMQLLSNLFHGMDENTPVRYTVFCSLIKVAATCNAISFIPTDLDQVRKWIVDWNLNTEKKHTLLRLVYEALVDCKKSEAAAKVMVELLGSYTEDNASQARVDAHRCIVRALKDPNTFLFDHLLTLKPVRFLEGELIHDVSASAAMTRLQISLSHEQNMAKMRLLTFMGMAVEFKEISFDTMQQELQIGADDVEAFVIDAVRTKMVYCKIDQTQRKVVVSHSTHRTFGKQQWQQLYDSLSSWKANLATVKTSLQALSPSA</sequence>
<protein>
    <recommendedName>
        <fullName evidence="5">Eukaryotic translation initiation factor 3 subunit M</fullName>
        <shortName evidence="5">eIF3m</shortName>
    </recommendedName>
</protein>
<dbReference type="GO" id="GO:0003743">
    <property type="term" value="F:translation initiation factor activity"/>
    <property type="evidence" value="ECO:0007669"/>
    <property type="project" value="UniProtKB-UniRule"/>
</dbReference>
<dbReference type="SUPFAM" id="SSF46785">
    <property type="entry name" value="Winged helix' DNA-binding domain"/>
    <property type="match status" value="1"/>
</dbReference>
<comment type="function">
    <text evidence="5">Component of the eukaryotic translation initiation factor 3 (eIF-3) complex, which is involved in protein synthesis of a specialized repertoire of mRNAs and, together with other initiation factors, stimulates binding of mRNA and methionyl-tRNAi to the 40S ribosome. The eIF-3 complex specifically targets and initiates translation of a subset of mRNAs involved in cell proliferation.</text>
</comment>
<organism evidence="7 8">
    <name type="scientific">Oreochromis niloticus</name>
    <name type="common">Nile tilapia</name>
    <name type="synonym">Tilapia nilotica</name>
    <dbReference type="NCBI Taxonomy" id="8128"/>
    <lineage>
        <taxon>Eukaryota</taxon>
        <taxon>Metazoa</taxon>
        <taxon>Chordata</taxon>
        <taxon>Craniata</taxon>
        <taxon>Vertebrata</taxon>
        <taxon>Euteleostomi</taxon>
        <taxon>Actinopterygii</taxon>
        <taxon>Neopterygii</taxon>
        <taxon>Teleostei</taxon>
        <taxon>Neoteleostei</taxon>
        <taxon>Acanthomorphata</taxon>
        <taxon>Ovalentaria</taxon>
        <taxon>Cichlomorphae</taxon>
        <taxon>Cichliformes</taxon>
        <taxon>Cichlidae</taxon>
        <taxon>African cichlids</taxon>
        <taxon>Pseudocrenilabrinae</taxon>
        <taxon>Oreochromini</taxon>
        <taxon>Oreochromis</taxon>
    </lineage>
</organism>
<proteinExistence type="inferred from homology"/>
<dbReference type="Proteomes" id="UP000005207">
    <property type="component" value="Linkage group LG1"/>
</dbReference>
<evidence type="ECO:0000256" key="4">
    <source>
        <dbReference type="ARBA" id="ARBA00022917"/>
    </source>
</evidence>
<dbReference type="GeneTree" id="ENSGT00390000004456"/>
<dbReference type="GO" id="GO:0001732">
    <property type="term" value="P:formation of cytoplasmic translation initiation complex"/>
    <property type="evidence" value="ECO:0007669"/>
    <property type="project" value="UniProtKB-UniRule"/>
</dbReference>
<comment type="similarity">
    <text evidence="1">Belongs to the CSN7/EIF3M family. CSN7 subfamily.</text>
</comment>
<comment type="subunit">
    <text evidence="5">Component of the eukaryotic translation initiation factor 3 (eIF-3) complex, which is composed of 13 subunits: EIF3A, EIF3B, EIF3C, EIF3D, EIF3E, EIF3F, EIF3G, EIF3H, EIF3I, EIF3J, EIF3K, EIF3L and EIF3M.</text>
</comment>
<keyword evidence="3 5" id="KW-0396">Initiation factor</keyword>
<evidence type="ECO:0000313" key="8">
    <source>
        <dbReference type="Proteomes" id="UP000005207"/>
    </source>
</evidence>
<dbReference type="SUPFAM" id="SSF48371">
    <property type="entry name" value="ARM repeat"/>
    <property type="match status" value="1"/>
</dbReference>
<evidence type="ECO:0000256" key="1">
    <source>
        <dbReference type="ARBA" id="ARBA00008482"/>
    </source>
</evidence>
<feature type="domain" description="PCI" evidence="6">
    <location>
        <begin position="161"/>
        <end position="324"/>
    </location>
</feature>
<dbReference type="InterPro" id="IPR036390">
    <property type="entry name" value="WH_DNA-bd_sf"/>
</dbReference>
<keyword evidence="4 5" id="KW-0648">Protein biosynthesis</keyword>
<dbReference type="PANTHER" id="PTHR15350">
    <property type="entry name" value="COP9 SIGNALOSOME COMPLEX SUBUNIT 7/DENDRITIC CELL PROTEIN GA17"/>
    <property type="match status" value="1"/>
</dbReference>
<reference evidence="7" key="3">
    <citation type="submission" date="2025-09" db="UniProtKB">
        <authorList>
            <consortium name="Ensembl"/>
        </authorList>
    </citation>
    <scope>IDENTIFICATION</scope>
</reference>
<dbReference type="GO" id="GO:0071541">
    <property type="term" value="C:eukaryotic translation initiation factor 3 complex, eIF3m"/>
    <property type="evidence" value="ECO:0007669"/>
    <property type="project" value="UniProtKB-UniRule"/>
</dbReference>
<dbReference type="Pfam" id="PF01399">
    <property type="entry name" value="PCI"/>
    <property type="match status" value="1"/>
</dbReference>
<gene>
    <name evidence="5 7" type="primary">EIF3M</name>
    <name evidence="7" type="synonym">eif3m</name>
</gene>
<comment type="subcellular location">
    <subcellularLocation>
        <location evidence="5">Cytoplasm</location>
    </subcellularLocation>
</comment>
<evidence type="ECO:0000256" key="2">
    <source>
        <dbReference type="ARBA" id="ARBA00022490"/>
    </source>
</evidence>
<dbReference type="GO" id="GO:0033290">
    <property type="term" value="C:eukaryotic 48S preinitiation complex"/>
    <property type="evidence" value="ECO:0007669"/>
    <property type="project" value="UniProtKB-UniRule"/>
</dbReference>
<comment type="similarity">
    <text evidence="5">Belongs to the eIF-3 subunit M family.</text>
</comment>
<reference evidence="8" key="1">
    <citation type="submission" date="2012-01" db="EMBL/GenBank/DDBJ databases">
        <title>The Genome Sequence of Oreochromis niloticus (Nile Tilapia).</title>
        <authorList>
            <consortium name="Broad Institute Genome Assembly Team"/>
            <consortium name="Broad Institute Sequencing Platform"/>
            <person name="Di Palma F."/>
            <person name="Johnson J."/>
            <person name="Lander E.S."/>
            <person name="Lindblad-Toh K."/>
        </authorList>
    </citation>
    <scope>NUCLEOTIDE SEQUENCE [LARGE SCALE GENOMIC DNA]</scope>
</reference>
<dbReference type="GO" id="GO:0016282">
    <property type="term" value="C:eukaryotic 43S preinitiation complex"/>
    <property type="evidence" value="ECO:0007669"/>
    <property type="project" value="UniProtKB-UniRule"/>
</dbReference>
<evidence type="ECO:0000256" key="3">
    <source>
        <dbReference type="ARBA" id="ARBA00022540"/>
    </source>
</evidence>
<dbReference type="InterPro" id="IPR000717">
    <property type="entry name" value="PCI_dom"/>
</dbReference>
<reference evidence="7" key="2">
    <citation type="submission" date="2025-08" db="UniProtKB">
        <authorList>
            <consortium name="Ensembl"/>
        </authorList>
    </citation>
    <scope>IDENTIFICATION</scope>
</reference>
<evidence type="ECO:0000256" key="5">
    <source>
        <dbReference type="HAMAP-Rule" id="MF_03012"/>
    </source>
</evidence>
<dbReference type="PROSITE" id="PS50250">
    <property type="entry name" value="PCI"/>
    <property type="match status" value="1"/>
</dbReference>